<gene>
    <name evidence="1" type="ORF">JR347_17200</name>
</gene>
<dbReference type="GO" id="GO:0008168">
    <property type="term" value="F:methyltransferase activity"/>
    <property type="evidence" value="ECO:0007669"/>
    <property type="project" value="UniProtKB-KW"/>
</dbReference>
<dbReference type="Pfam" id="PF13489">
    <property type="entry name" value="Methyltransf_23"/>
    <property type="match status" value="1"/>
</dbReference>
<keyword evidence="2" id="KW-1185">Reference proteome</keyword>
<organism evidence="1 2">
    <name type="scientific">Fulvivirga lutea</name>
    <dbReference type="NCBI Taxonomy" id="2810512"/>
    <lineage>
        <taxon>Bacteria</taxon>
        <taxon>Pseudomonadati</taxon>
        <taxon>Bacteroidota</taxon>
        <taxon>Cytophagia</taxon>
        <taxon>Cytophagales</taxon>
        <taxon>Fulvivirgaceae</taxon>
        <taxon>Fulvivirga</taxon>
    </lineage>
</organism>
<accession>A0A974WGL9</accession>
<name>A0A974WGL9_9BACT</name>
<dbReference type="SUPFAM" id="SSF53335">
    <property type="entry name" value="S-adenosyl-L-methionine-dependent methyltransferases"/>
    <property type="match status" value="1"/>
</dbReference>
<dbReference type="GO" id="GO:0032259">
    <property type="term" value="P:methylation"/>
    <property type="evidence" value="ECO:0007669"/>
    <property type="project" value="UniProtKB-KW"/>
</dbReference>
<dbReference type="Gene3D" id="3.40.50.150">
    <property type="entry name" value="Vaccinia Virus protein VP39"/>
    <property type="match status" value="1"/>
</dbReference>
<dbReference type="EMBL" id="CP070608">
    <property type="protein sequence ID" value="QSE97298.1"/>
    <property type="molecule type" value="Genomic_DNA"/>
</dbReference>
<proteinExistence type="predicted"/>
<dbReference type="InterPro" id="IPR029063">
    <property type="entry name" value="SAM-dependent_MTases_sf"/>
</dbReference>
<keyword evidence="1" id="KW-0808">Transferase</keyword>
<sequence length="241" mass="27718">MTSRKEQKNTYPDLTPFDAALHDLYYNGKCSELTLHNNYGNPEIMPVEVFFREEYDFTELEKKALSLCKGKILDIGAGAGALTLNLNNNGHDVTAVETSEVGCYIMAHEGAKNIICDDYRNIEEKFDTLLLMMNGFGLCEKLENIPIFFSSLKSLLNSGGRVIVDSSDVKYMADEMPKDRYYGEVEFCYEYESILGEWFNWLYIDPILLQSEAKKNDWHCEIVFTDEHDQYLAILKPNNYN</sequence>
<dbReference type="AlphaFoldDB" id="A0A974WGL9"/>
<keyword evidence="1" id="KW-0489">Methyltransferase</keyword>
<dbReference type="CDD" id="cd02440">
    <property type="entry name" value="AdoMet_MTases"/>
    <property type="match status" value="1"/>
</dbReference>
<dbReference type="RefSeq" id="WP_205721809.1">
    <property type="nucleotide sequence ID" value="NZ_CP070608.1"/>
</dbReference>
<evidence type="ECO:0000313" key="1">
    <source>
        <dbReference type="EMBL" id="QSE97298.1"/>
    </source>
</evidence>
<dbReference type="KEGG" id="fuv:JR347_17200"/>
<reference evidence="1" key="1">
    <citation type="submission" date="2021-02" db="EMBL/GenBank/DDBJ databases">
        <title>Fulvivirga sp. S481 isolated from sea water.</title>
        <authorList>
            <person name="Bae S.S."/>
            <person name="Baek K."/>
        </authorList>
    </citation>
    <scope>NUCLEOTIDE SEQUENCE</scope>
    <source>
        <strain evidence="1">S481</strain>
    </source>
</reference>
<evidence type="ECO:0000313" key="2">
    <source>
        <dbReference type="Proteomes" id="UP000662783"/>
    </source>
</evidence>
<protein>
    <submittedName>
        <fullName evidence="1">Class I SAM-dependent methyltransferase</fullName>
    </submittedName>
</protein>
<dbReference type="Proteomes" id="UP000662783">
    <property type="component" value="Chromosome"/>
</dbReference>